<feature type="coiled-coil region" evidence="10">
    <location>
        <begin position="60"/>
        <end position="91"/>
    </location>
</feature>
<dbReference type="InterPro" id="IPR053712">
    <property type="entry name" value="Bac_CellDiv_Activator"/>
</dbReference>
<dbReference type="GO" id="GO:0030428">
    <property type="term" value="C:cell septum"/>
    <property type="evidence" value="ECO:0007669"/>
    <property type="project" value="TreeGrafter"/>
</dbReference>
<sequence length="91" mass="10479">MTEQPKTRVSVRIYGQDYTIVGAESPAHIRLVAAFVDDKMHEFSEKNPMLDVPKLAVLTAVNIASEYLKLKEEYNRLREQLKKEKDGKQDD</sequence>
<keyword evidence="3" id="KW-0963">Cytoplasm</keyword>
<protein>
    <recommendedName>
        <fullName evidence="2">Cell division protein ZapA</fullName>
    </recommendedName>
    <alternativeName>
        <fullName evidence="9">Z ring-associated protein ZapA</fullName>
    </alternativeName>
</protein>
<dbReference type="NCBIfam" id="NF010724">
    <property type="entry name" value="PRK14126.1"/>
    <property type="match status" value="1"/>
</dbReference>
<evidence type="ECO:0000313" key="11">
    <source>
        <dbReference type="EMBL" id="CED53874.1"/>
    </source>
</evidence>
<evidence type="ECO:0000256" key="5">
    <source>
        <dbReference type="ARBA" id="ARBA00023210"/>
    </source>
</evidence>
<comment type="function">
    <text evidence="7">Activator of cell division through the inhibition of FtsZ GTPase activity, therefore promoting FtsZ assembly into bundles of protofilaments necessary for the formation of the division Z ring. It is recruited early at mid-cell but it is not essential for cell division.</text>
</comment>
<dbReference type="SUPFAM" id="SSF102829">
    <property type="entry name" value="Cell division protein ZapA-like"/>
    <property type="match status" value="1"/>
</dbReference>
<organism evidence="11">
    <name type="scientific">Geobacillus stearothermophilus</name>
    <name type="common">Bacillus stearothermophilus</name>
    <dbReference type="NCBI Taxonomy" id="1422"/>
    <lineage>
        <taxon>Bacteria</taxon>
        <taxon>Bacillati</taxon>
        <taxon>Bacillota</taxon>
        <taxon>Bacilli</taxon>
        <taxon>Bacillales</taxon>
        <taxon>Anoxybacillaceae</taxon>
        <taxon>Geobacillus</taxon>
    </lineage>
</organism>
<dbReference type="PDBsum" id="2MMV"/>
<dbReference type="GO" id="GO:0043093">
    <property type="term" value="P:FtsZ-dependent cytokinesis"/>
    <property type="evidence" value="ECO:0007669"/>
    <property type="project" value="TreeGrafter"/>
</dbReference>
<comment type="subunit">
    <text evidence="8">Homodimer. Interacts with FtsZ.</text>
</comment>
<dbReference type="GO" id="GO:0000917">
    <property type="term" value="P:division septum assembly"/>
    <property type="evidence" value="ECO:0007669"/>
    <property type="project" value="UniProtKB-KW"/>
</dbReference>
<keyword evidence="4 11" id="KW-0132">Cell division</keyword>
<dbReference type="AlphaFoldDB" id="A0A078N0N2"/>
<evidence type="ECO:0000256" key="8">
    <source>
        <dbReference type="ARBA" id="ARBA00026068"/>
    </source>
</evidence>
<gene>
    <name evidence="11" type="primary">zapa</name>
</gene>
<dbReference type="Pfam" id="PF05164">
    <property type="entry name" value="ZapA"/>
    <property type="match status" value="1"/>
</dbReference>
<dbReference type="PANTHER" id="PTHR34981:SF1">
    <property type="entry name" value="CELL DIVISION PROTEIN ZAPA"/>
    <property type="match status" value="1"/>
</dbReference>
<dbReference type="InterPro" id="IPR007838">
    <property type="entry name" value="Cell_div_ZapA-like"/>
</dbReference>
<keyword evidence="10" id="KW-0175">Coiled coil</keyword>
<dbReference type="EvolutionaryTrace" id="A0A078N0N2"/>
<evidence type="ECO:0000256" key="9">
    <source>
        <dbReference type="ARBA" id="ARBA00033158"/>
    </source>
</evidence>
<dbReference type="GO" id="GO:0000921">
    <property type="term" value="P:septin ring assembly"/>
    <property type="evidence" value="ECO:0007669"/>
    <property type="project" value="TreeGrafter"/>
</dbReference>
<accession>A0A078N0N2</accession>
<evidence type="ECO:0000256" key="6">
    <source>
        <dbReference type="ARBA" id="ARBA00023306"/>
    </source>
</evidence>
<dbReference type="PANTHER" id="PTHR34981">
    <property type="entry name" value="CELL DIVISION PROTEIN ZAPA"/>
    <property type="match status" value="1"/>
</dbReference>
<proteinExistence type="evidence at protein level"/>
<reference evidence="11" key="1">
    <citation type="submission" date="2014-08" db="EMBL/GenBank/DDBJ databases">
        <title>Backbone and side chain NMR assignments from Geobacillus stearothermophilus ZapA.</title>
        <authorList>
            <person name="Nogueira M.L.C."/>
            <person name="Handler A."/>
            <person name="Gorbatyuk V."/>
            <person name="Robson S."/>
            <person name="Gueiros-Filho F.J."/>
            <person name="Zeri A.C.M."/>
        </authorList>
    </citation>
    <scope>NUCLEOTIDE SEQUENCE</scope>
</reference>
<evidence type="ECO:0007829" key="12">
    <source>
        <dbReference type="PDB" id="2MMV"/>
    </source>
</evidence>
<dbReference type="InterPro" id="IPR036192">
    <property type="entry name" value="Cell_div_ZapA-like_sf"/>
</dbReference>
<keyword evidence="12" id="KW-0002">3D-structure</keyword>
<dbReference type="GO" id="GO:0032153">
    <property type="term" value="C:cell division site"/>
    <property type="evidence" value="ECO:0007669"/>
    <property type="project" value="TreeGrafter"/>
</dbReference>
<keyword evidence="6" id="KW-0131">Cell cycle</keyword>
<dbReference type="Gene3D" id="6.10.250.790">
    <property type="match status" value="1"/>
</dbReference>
<name>A0A078N0N2_GEOSE</name>
<evidence type="ECO:0000256" key="3">
    <source>
        <dbReference type="ARBA" id="ARBA00022490"/>
    </source>
</evidence>
<evidence type="ECO:0000256" key="1">
    <source>
        <dbReference type="ARBA" id="ARBA00004496"/>
    </source>
</evidence>
<dbReference type="InterPro" id="IPR023688">
    <property type="entry name" value="Cell_div_ZapA_firmicutes"/>
</dbReference>
<dbReference type="GO" id="GO:0005829">
    <property type="term" value="C:cytosol"/>
    <property type="evidence" value="ECO:0007669"/>
    <property type="project" value="TreeGrafter"/>
</dbReference>
<evidence type="ECO:0000256" key="4">
    <source>
        <dbReference type="ARBA" id="ARBA00022618"/>
    </source>
</evidence>
<dbReference type="SMR" id="A0A078N0N2"/>
<keyword evidence="5" id="KW-0717">Septation</keyword>
<reference evidence="11" key="2">
    <citation type="submission" date="2014-08" db="EMBL/GenBank/DDBJ databases">
        <authorList>
            <person name="Nogueira M."/>
        </authorList>
    </citation>
    <scope>NUCLEOTIDE SEQUENCE</scope>
</reference>
<evidence type="ECO:0000256" key="2">
    <source>
        <dbReference type="ARBA" id="ARBA00015195"/>
    </source>
</evidence>
<comment type="subcellular location">
    <subcellularLocation>
        <location evidence="1">Cytoplasm</location>
    </subcellularLocation>
</comment>
<dbReference type="EMBL" id="LN554267">
    <property type="protein sequence ID" value="CED53874.1"/>
    <property type="molecule type" value="Genomic_DNA"/>
</dbReference>
<evidence type="ECO:0000256" key="7">
    <source>
        <dbReference type="ARBA" id="ARBA00024910"/>
    </source>
</evidence>
<reference evidence="12" key="3">
    <citation type="journal article" date="2015" name="Biomol. NMR. Assign.">
        <title>Backbone and side chain NMR assignments of Geobacillus stearothermophilus ZapA allow identification of residues that mediate the interaction of ZapA with FtsZ.</title>
        <authorList>
            <person name="Nogueira M.L."/>
            <person name="Sforca M.L."/>
            <person name="Chin Y.K."/>
            <person name="Mobli M."/>
            <person name="Handler A."/>
            <person name="Gorbatyuk V.Y."/>
            <person name="Robson S.A."/>
            <person name="King G.F."/>
            <person name="Gueiros-Filho F.J."/>
            <person name="Zeri A.C."/>
        </authorList>
    </citation>
    <scope>STRUCTURE BY NMR OF 1-83</scope>
</reference>
<dbReference type="PDB" id="2MMV">
    <property type="method" value="NMR"/>
    <property type="chains" value="A/B=1-83"/>
</dbReference>
<evidence type="ECO:0000256" key="10">
    <source>
        <dbReference type="SAM" id="Coils"/>
    </source>
</evidence>
<dbReference type="HAMAP" id="MF_02013">
    <property type="entry name" value="ZapA_type2"/>
    <property type="match status" value="1"/>
</dbReference>